<dbReference type="SMART" id="SM00429">
    <property type="entry name" value="IPT"/>
    <property type="match status" value="5"/>
</dbReference>
<dbReference type="Gene3D" id="2.60.40.10">
    <property type="entry name" value="Immunoglobulins"/>
    <property type="match status" value="6"/>
</dbReference>
<gene>
    <name evidence="4" type="ordered locus">Clos_2604</name>
</gene>
<feature type="domain" description="Fibronectin type-III" evidence="3">
    <location>
        <begin position="1781"/>
        <end position="1868"/>
    </location>
</feature>
<organism evidence="4 5">
    <name type="scientific">Alkaliphilus oremlandii (strain OhILAs)</name>
    <name type="common">Clostridium oremlandii (strain OhILAs)</name>
    <dbReference type="NCBI Taxonomy" id="350688"/>
    <lineage>
        <taxon>Bacteria</taxon>
        <taxon>Bacillati</taxon>
        <taxon>Bacillota</taxon>
        <taxon>Clostridia</taxon>
        <taxon>Peptostreptococcales</taxon>
        <taxon>Natronincolaceae</taxon>
        <taxon>Alkaliphilus</taxon>
    </lineage>
</organism>
<evidence type="ECO:0000313" key="5">
    <source>
        <dbReference type="Proteomes" id="UP000000269"/>
    </source>
</evidence>
<dbReference type="STRING" id="350688.Clos_2604"/>
<dbReference type="InterPro" id="IPR013783">
    <property type="entry name" value="Ig-like_fold"/>
</dbReference>
<keyword evidence="1" id="KW-0732">Signal</keyword>
<sequence>MVLALLMILGATPIESFVSFANTDLVIGEIKVTKLFRDIYGADSYSVVITGKNLRVNGVDQLVVSIPDNTGIPRKVNPNSDSTAFTFVYELSTSQIGDTLYINGEPVDISDSGMPSITNKVPTTGIVDSTGTGEIKLTGSGFDKLKTPTPPAPAEVNAYLVQGTTELNIPHGGSDTEITSTALKGKTGVWSALFRKVDTLKLNSQVDVSFKIEHRYVDLFTVLNKLDVSETIELIPTQGGAGSQASLKADSLKPENEMSVFFLKSLDEEYTAANMATEENYRRDPDEKKDIFSFTVPRGLKEGPYYVVLTNNVNPSGNIKGQIKSYKILDKKFTVVNNRSSVVVDSIDPSKGSSKGIDAVVKGINIGRISGDIYSGGLRNPVDPDIITNPNKMKVTYTGGRYSLIGENGVEVDTLTREIQIFVGGPVRFREGSDFEKDTYDYMNVRVPENTDPQNLTKDVIVRIETKIAYTEDGIKKTATVVEEATLVGGFTYEALDHVPKITSIVPDRIPVNDSNEIMPGLKISIIGENFLLYRYETSDGKIHYRYPKITLGGHTLDKNSSPDIELKILDKNGREIDGRENNDLGSKMIITIPSGKIINESILNNTVDLKVTNPLRVPGSTDEGSSATGKIVFIKPTEDKKPIIIDVVPSTVTVAGEKGVTIKGQNFGEKVSVYIDGGKVSNVKRNGTGTEIVFDAPPKPEGYVQIIVQNEDGAIAIYDNFLYVQTYTDPKIIDFTPKKGTAGTLVTIKGENLLPPNPLVKDLSGIGILKLIGTRVFLGDKDMNEYHMPDGKNIKLQDYEMPDKNSIVRIEEGALKLSDYHHSVILQDDLSKAYYRIYFDTKLGKILLTDGDKNAYELLIKGGSIYGKKAGEIEKEFTIGADRKHLTIDGKTLNIMTPYTISEVAGVPTITGNRVRVINNNELIFKVDKMEREGYYDVTIVNPDTKKDSKKGNNGFYYSFQPEFNPVINEITPNEGSTSGQYYINIIGDKFVDNGDGTKTLVSIGTVVVDPKDVEVSPDGKSIRVKVPKYPGDLSKETDMDRKTVAVVVVNPDGGSASKEDGFTYIIPISDPKITGLILNKGSAAGGESVIIEGSGFRFYEPYTDLNSNVEWDLGEPFKNLNGNKDTGGSPIWDDLRYWLSPELKAKYDDLAKNYNKNIKPILPKVYFGGVEVEIKGFTATTIEVETPKGIKGNVEVYLVNNDYGTSNKVQFTYEASSPKITKISPSVGKKQGNDKVEITGEGFYESKIKVIKSIDEIIEKTLPLIQFGDTKDTNISNRDIRIDAPLNSGRIRDRLATVTVGNLTVKYDATSDIRKLSFILETGTGDSKTTYELKDVEYDDGVVFLPINLLRDSDGKPYNGYEYVRIMLEKIPGANVTTRLRVDRGFSPDATLISSRQISLKTPSYYTVGKVPVVILNPDGGEATGSFEYKNPDSKPAIDNILKDGQEGILDSGRKIIKVNIKGGNIISILGKDFRKPVTISIGNALEIKDGIEYDPSNEAISKKVTFKMPTVSEEYVNTIHRLVLANEDGGIASSDDSAPPIYIQFIKGETDGLSITKVTPNFGPSTGGTVVTIEGQDFRKTMDGYPNEKLKVYFGDGNSQVRVRDEDIISIQINRIQLRTPAHAPGSVTVKVENPDGSIAELKNGFTYVSNPKITAVVDPADPTERAPISVISILGGQEIKIKGAGFMEGAKVYFNPKLTPVNGTLEGNKDLIYIEGKPYILEEGTEGTDYKWIDGETVTIKTPPGKVDSFGVIVVNPDGGASSIYTNLTYGLPELTAPTGVVAELVYDRFIRIHWNEVPGASQYEIFVVIDDRTTELIGSTELTSFVYNDLESRTRYRFIVKAVGDFGSSKPSMESNTVRTGSVVGPPDEDGGLSENTTMTKTGNTANVTIGTDSGRGDIVIDLTKGTLAGSKDLIISMPAAVIVKDGSRNIQVIGTDFSLMLQPSAFNIATVRENSNKSDAGVRLIVKADTGNTQAPAGNQLSTVYKLEASTYVGNSHANVDYLARSINILLNYDVQKSNLRKLNKADLTYFDAASNSWTAVGNSTGMVEGLVSGEISRLGRYTVIGSRR</sequence>
<dbReference type="InterPro" id="IPR014756">
    <property type="entry name" value="Ig_E-set"/>
</dbReference>
<dbReference type="PROSITE" id="PS50853">
    <property type="entry name" value="FN3"/>
    <property type="match status" value="1"/>
</dbReference>
<proteinExistence type="predicted"/>
<feature type="compositionally biased region" description="Polar residues" evidence="2">
    <location>
        <begin position="1856"/>
        <end position="1865"/>
    </location>
</feature>
<dbReference type="RefSeq" id="WP_012160442.1">
    <property type="nucleotide sequence ID" value="NC_009922.1"/>
</dbReference>
<dbReference type="Pfam" id="PF01833">
    <property type="entry name" value="TIG"/>
    <property type="match status" value="4"/>
</dbReference>
<dbReference type="OrthoDB" id="1656124at2"/>
<evidence type="ECO:0000256" key="1">
    <source>
        <dbReference type="ARBA" id="ARBA00022729"/>
    </source>
</evidence>
<dbReference type="PANTHER" id="PTHR46769:SF2">
    <property type="entry name" value="FIBROCYSTIN-L ISOFORM 2 PRECURSOR-RELATED"/>
    <property type="match status" value="1"/>
</dbReference>
<dbReference type="InterPro" id="IPR002909">
    <property type="entry name" value="IPT_dom"/>
</dbReference>
<dbReference type="PANTHER" id="PTHR46769">
    <property type="entry name" value="POLYCYSTIC KIDNEY AND HEPATIC DISEASE 1 (AUTOSOMAL RECESSIVE)-LIKE 1"/>
    <property type="match status" value="1"/>
</dbReference>
<accession>A8MK03</accession>
<dbReference type="HOGENOM" id="CLU_232755_0_0_9"/>
<feature type="region of interest" description="Disordered" evidence="2">
    <location>
        <begin position="1856"/>
        <end position="1882"/>
    </location>
</feature>
<dbReference type="InterPro" id="IPR003961">
    <property type="entry name" value="FN3_dom"/>
</dbReference>
<evidence type="ECO:0000259" key="3">
    <source>
        <dbReference type="PROSITE" id="PS50853"/>
    </source>
</evidence>
<name>A8MK03_ALKOO</name>
<dbReference type="EMBL" id="CP000853">
    <property type="protein sequence ID" value="ABW20135.1"/>
    <property type="molecule type" value="Genomic_DNA"/>
</dbReference>
<keyword evidence="5" id="KW-1185">Reference proteome</keyword>
<dbReference type="SUPFAM" id="SSF81296">
    <property type="entry name" value="E set domains"/>
    <property type="match status" value="5"/>
</dbReference>
<dbReference type="InterPro" id="IPR052387">
    <property type="entry name" value="Fibrocystin"/>
</dbReference>
<dbReference type="SUPFAM" id="SSF49265">
    <property type="entry name" value="Fibronectin type III"/>
    <property type="match status" value="1"/>
</dbReference>
<evidence type="ECO:0000313" key="4">
    <source>
        <dbReference type="EMBL" id="ABW20135.1"/>
    </source>
</evidence>
<dbReference type="eggNOG" id="COG4733">
    <property type="taxonomic scope" value="Bacteria"/>
</dbReference>
<reference evidence="5" key="1">
    <citation type="submission" date="2007-10" db="EMBL/GenBank/DDBJ databases">
        <title>Complete genome of Alkaliphilus oremlandii OhILAs.</title>
        <authorList>
            <person name="Copeland A."/>
            <person name="Lucas S."/>
            <person name="Lapidus A."/>
            <person name="Barry K."/>
            <person name="Detter J.C."/>
            <person name="Glavina del Rio T."/>
            <person name="Hammon N."/>
            <person name="Israni S."/>
            <person name="Dalin E."/>
            <person name="Tice H."/>
            <person name="Pitluck S."/>
            <person name="Chain P."/>
            <person name="Malfatti S."/>
            <person name="Shin M."/>
            <person name="Vergez L."/>
            <person name="Schmutz J."/>
            <person name="Larimer F."/>
            <person name="Land M."/>
            <person name="Hauser L."/>
            <person name="Kyrpides N."/>
            <person name="Mikhailova N."/>
            <person name="Stolz J.F."/>
            <person name="Dawson A."/>
            <person name="Fisher E."/>
            <person name="Crable B."/>
            <person name="Perera E."/>
            <person name="Lisak J."/>
            <person name="Ranganathan M."/>
            <person name="Basu P."/>
            <person name="Richardson P."/>
        </authorList>
    </citation>
    <scope>NUCLEOTIDE SEQUENCE [LARGE SCALE GENOMIC DNA]</scope>
    <source>
        <strain evidence="5">OhILAs</strain>
    </source>
</reference>
<dbReference type="CDD" id="cd00102">
    <property type="entry name" value="IPT"/>
    <property type="match status" value="3"/>
</dbReference>
<dbReference type="KEGG" id="aoe:Clos_2604"/>
<dbReference type="CDD" id="cd00063">
    <property type="entry name" value="FN3"/>
    <property type="match status" value="1"/>
</dbReference>
<dbReference type="InterPro" id="IPR036116">
    <property type="entry name" value="FN3_sf"/>
</dbReference>
<dbReference type="SMART" id="SM00060">
    <property type="entry name" value="FN3"/>
    <property type="match status" value="1"/>
</dbReference>
<protein>
    <submittedName>
        <fullName evidence="4">Fibronectin type III domain protein</fullName>
    </submittedName>
</protein>
<evidence type="ECO:0000256" key="2">
    <source>
        <dbReference type="SAM" id="MobiDB-lite"/>
    </source>
</evidence>
<dbReference type="Proteomes" id="UP000000269">
    <property type="component" value="Chromosome"/>
</dbReference>